<evidence type="ECO:0000313" key="1">
    <source>
        <dbReference type="EMBL" id="SVA26306.1"/>
    </source>
</evidence>
<protein>
    <submittedName>
        <fullName evidence="1">Uncharacterized protein</fullName>
    </submittedName>
</protein>
<proteinExistence type="predicted"/>
<dbReference type="AlphaFoldDB" id="A0A381UDM5"/>
<sequence length="39" mass="4375">MNIDKLKTTPIPFANYTQTKSNCASIVPFSFNYGTKTCE</sequence>
<organism evidence="1">
    <name type="scientific">marine metagenome</name>
    <dbReference type="NCBI Taxonomy" id="408172"/>
    <lineage>
        <taxon>unclassified sequences</taxon>
        <taxon>metagenomes</taxon>
        <taxon>ecological metagenomes</taxon>
    </lineage>
</organism>
<accession>A0A381UDM5</accession>
<name>A0A381UDM5_9ZZZZ</name>
<gene>
    <name evidence="1" type="ORF">METZ01_LOCUS79160</name>
</gene>
<dbReference type="EMBL" id="UINC01006234">
    <property type="protein sequence ID" value="SVA26306.1"/>
    <property type="molecule type" value="Genomic_DNA"/>
</dbReference>
<reference evidence="1" key="1">
    <citation type="submission" date="2018-05" db="EMBL/GenBank/DDBJ databases">
        <authorList>
            <person name="Lanie J.A."/>
            <person name="Ng W.-L."/>
            <person name="Kazmierczak K.M."/>
            <person name="Andrzejewski T.M."/>
            <person name="Davidsen T.M."/>
            <person name="Wayne K.J."/>
            <person name="Tettelin H."/>
            <person name="Glass J.I."/>
            <person name="Rusch D."/>
            <person name="Podicherti R."/>
            <person name="Tsui H.-C.T."/>
            <person name="Winkler M.E."/>
        </authorList>
    </citation>
    <scope>NUCLEOTIDE SEQUENCE</scope>
</reference>